<gene>
    <name evidence="4" type="ORF">NKR23_g7987</name>
</gene>
<feature type="compositionally biased region" description="Low complexity" evidence="1">
    <location>
        <begin position="191"/>
        <end position="200"/>
    </location>
</feature>
<comment type="caution">
    <text evidence="4">The sequence shown here is derived from an EMBL/GenBank/DDBJ whole genome shotgun (WGS) entry which is preliminary data.</text>
</comment>
<feature type="compositionally biased region" description="Low complexity" evidence="1">
    <location>
        <begin position="549"/>
        <end position="578"/>
    </location>
</feature>
<feature type="transmembrane region" description="Helical" evidence="2">
    <location>
        <begin position="413"/>
        <end position="434"/>
    </location>
</feature>
<evidence type="ECO:0000313" key="4">
    <source>
        <dbReference type="EMBL" id="KAJ9139450.1"/>
    </source>
</evidence>
<keyword evidence="5" id="KW-1185">Reference proteome</keyword>
<proteinExistence type="predicted"/>
<protein>
    <recommendedName>
        <fullName evidence="6">Extracellular membrane protein CFEM domain-containing protein</fullName>
    </recommendedName>
</protein>
<evidence type="ECO:0000313" key="5">
    <source>
        <dbReference type="Proteomes" id="UP001174694"/>
    </source>
</evidence>
<feature type="compositionally biased region" description="Polar residues" evidence="1">
    <location>
        <begin position="620"/>
        <end position="630"/>
    </location>
</feature>
<reference evidence="4" key="1">
    <citation type="submission" date="2022-07" db="EMBL/GenBank/DDBJ databases">
        <title>Fungi with potential for degradation of polypropylene.</title>
        <authorList>
            <person name="Gostincar C."/>
        </authorList>
    </citation>
    <scope>NUCLEOTIDE SEQUENCE</scope>
    <source>
        <strain evidence="4">EXF-13308</strain>
    </source>
</reference>
<feature type="compositionally biased region" description="Low complexity" evidence="1">
    <location>
        <begin position="470"/>
        <end position="500"/>
    </location>
</feature>
<feature type="region of interest" description="Disordered" evidence="1">
    <location>
        <begin position="173"/>
        <end position="200"/>
    </location>
</feature>
<dbReference type="EMBL" id="JANBVO010000026">
    <property type="protein sequence ID" value="KAJ9139450.1"/>
    <property type="molecule type" value="Genomic_DNA"/>
</dbReference>
<evidence type="ECO:0000256" key="2">
    <source>
        <dbReference type="SAM" id="Phobius"/>
    </source>
</evidence>
<keyword evidence="2" id="KW-1133">Transmembrane helix</keyword>
<feature type="chain" id="PRO_5041359308" description="Extracellular membrane protein CFEM domain-containing protein" evidence="3">
    <location>
        <begin position="22"/>
        <end position="630"/>
    </location>
</feature>
<accession>A0AA38RKA5</accession>
<keyword evidence="3" id="KW-0732">Signal</keyword>
<sequence length="630" mass="63955">MAKLAFQLILLWASLLPSISATLLPECGVSCADITCGTADASCFCSPLNSSFNAFEQCIGQSCPPLDFQAAHLWVSNVCGRVELSLQTRQSCDVDIVTRMRRVVILDACLRTAYAAGATATKETNVVTLDGVCLVVLHAAAQGQATIVTSATTAATARAGYCDSGETCCNGNRTARATGGNPNPSVTEPISTESSRSLSSSSSVSFTSLTLVLTTVVIVTPTGPVTQPSLVNTPAYSGSGNILASDCTTTEFTLIDAGSTVFYAPFVGCVSDRPECCPWTVALPVTTTITVTAGGTTTVVTSTSSQSGNSAMAYPSALDSAQQALNACPADYYTISGSCCPSNYQPYGAALGGATPCFSSLSNYAPPPTLTAGLAGQPSDTGQPTSAIINVVWAVPYAVAPDSGGGLSVGAKAGIGVGVPVAAIALGLLSFLAWRRSRKNKEQDSGAQTQQQQGGPGGPSQGGPQPQPQPAMAQLPQQQPYPAHGSGSSGFAPSAAAVASQTTGGSLLSSHNGGASELSTHNSPPTGAAYPQVGHSPPPPGAPGGGSPVYGAQNAQQGQGYAYGYGQQVPGAGAAQQPQPQPGQPGQPFYPSGGSYGYPSGQFDYSQQPPQAQQQGQHQSWYPPQTQMQQ</sequence>
<feature type="region of interest" description="Disordered" evidence="1">
    <location>
        <begin position="439"/>
        <end position="630"/>
    </location>
</feature>
<feature type="compositionally biased region" description="Polar residues" evidence="1">
    <location>
        <begin position="501"/>
        <end position="525"/>
    </location>
</feature>
<keyword evidence="2" id="KW-0472">Membrane</keyword>
<evidence type="ECO:0000256" key="3">
    <source>
        <dbReference type="SAM" id="SignalP"/>
    </source>
</evidence>
<evidence type="ECO:0000256" key="1">
    <source>
        <dbReference type="SAM" id="MobiDB-lite"/>
    </source>
</evidence>
<organism evidence="4 5">
    <name type="scientific">Pleurostoma richardsiae</name>
    <dbReference type="NCBI Taxonomy" id="41990"/>
    <lineage>
        <taxon>Eukaryota</taxon>
        <taxon>Fungi</taxon>
        <taxon>Dikarya</taxon>
        <taxon>Ascomycota</taxon>
        <taxon>Pezizomycotina</taxon>
        <taxon>Sordariomycetes</taxon>
        <taxon>Sordariomycetidae</taxon>
        <taxon>Calosphaeriales</taxon>
        <taxon>Pleurostomataceae</taxon>
        <taxon>Pleurostoma</taxon>
    </lineage>
</organism>
<dbReference type="AlphaFoldDB" id="A0AA38RKA5"/>
<keyword evidence="2" id="KW-0812">Transmembrane</keyword>
<dbReference type="Proteomes" id="UP001174694">
    <property type="component" value="Unassembled WGS sequence"/>
</dbReference>
<feature type="compositionally biased region" description="Low complexity" evidence="1">
    <location>
        <begin position="586"/>
        <end position="619"/>
    </location>
</feature>
<feature type="signal peptide" evidence="3">
    <location>
        <begin position="1"/>
        <end position="21"/>
    </location>
</feature>
<evidence type="ECO:0008006" key="6">
    <source>
        <dbReference type="Google" id="ProtNLM"/>
    </source>
</evidence>
<feature type="compositionally biased region" description="Polar residues" evidence="1">
    <location>
        <begin position="173"/>
        <end position="190"/>
    </location>
</feature>
<name>A0AA38RKA5_9PEZI</name>